<accession>A0A4R9J8M3</accession>
<evidence type="ECO:0000313" key="4">
    <source>
        <dbReference type="EMBL" id="TGL35177.1"/>
    </source>
</evidence>
<comment type="similarity">
    <text evidence="1">Belongs to the amidase family.</text>
</comment>
<dbReference type="OrthoDB" id="9811471at2"/>
<dbReference type="SUPFAM" id="SSF75304">
    <property type="entry name" value="Amidase signature (AS) enzymes"/>
    <property type="match status" value="1"/>
</dbReference>
<dbReference type="InterPro" id="IPR036928">
    <property type="entry name" value="AS_sf"/>
</dbReference>
<dbReference type="PANTHER" id="PTHR11895:SF7">
    <property type="entry name" value="GLUTAMYL-TRNA(GLN) AMIDOTRANSFERASE SUBUNIT A, MITOCHONDRIAL"/>
    <property type="match status" value="1"/>
</dbReference>
<protein>
    <submittedName>
        <fullName evidence="4">Amidase</fullName>
    </submittedName>
</protein>
<dbReference type="PANTHER" id="PTHR11895">
    <property type="entry name" value="TRANSAMIDASE"/>
    <property type="match status" value="1"/>
</dbReference>
<dbReference type="GO" id="GO:0003824">
    <property type="term" value="F:catalytic activity"/>
    <property type="evidence" value="ECO:0007669"/>
    <property type="project" value="InterPro"/>
</dbReference>
<organism evidence="4 5">
    <name type="scientific">Leptospira koniambonensis</name>
    <dbReference type="NCBI Taxonomy" id="2484950"/>
    <lineage>
        <taxon>Bacteria</taxon>
        <taxon>Pseudomonadati</taxon>
        <taxon>Spirochaetota</taxon>
        <taxon>Spirochaetia</taxon>
        <taxon>Leptospirales</taxon>
        <taxon>Leptospiraceae</taxon>
        <taxon>Leptospira</taxon>
    </lineage>
</organism>
<evidence type="ECO:0000256" key="1">
    <source>
        <dbReference type="ARBA" id="ARBA00009199"/>
    </source>
</evidence>
<dbReference type="Gene3D" id="3.90.1300.10">
    <property type="entry name" value="Amidase signature (AS) domain"/>
    <property type="match status" value="1"/>
</dbReference>
<dbReference type="AlphaFoldDB" id="A0A4R9J8M3"/>
<gene>
    <name evidence="4" type="ORF">EHQ52_11915</name>
</gene>
<dbReference type="PROSITE" id="PS00571">
    <property type="entry name" value="AMIDASES"/>
    <property type="match status" value="1"/>
</dbReference>
<proteinExistence type="inferred from homology"/>
<evidence type="ECO:0000259" key="3">
    <source>
        <dbReference type="Pfam" id="PF01425"/>
    </source>
</evidence>
<sequence>MPLSLRAFYSVNGSQYSVWIYPFDRVLNPFWRKNMSTTKFPFDSYDSIGLADLIRKKKIQPKELLDFSETKIDRFNPELNAVVLNTIDKAREELRSGKLPKGPFHGVPLLIKDLLHHVKGQKITSGSKAYKNYIPSDDSVFVSKLRNAGFLFIGTTNVPEFALMGITEPKFHGPTRNPWDPERTPGGSSGGAGAAVASGMSSIATGSDGGGSIRIPAAYCGLFGLKPTRGRVPVRPYGRVWQGASQDHVLTKSVRDSAAVLDIVSGVGIEEAFSMEKNKTSYLSEAKKSPGKLKIAYSFTSPIGTPVNQDHIDALHDTVKLLKSLGHKLEENSPQVDGKRLAKAYVTMYFGEVASEISRLDKVLGRKAKMGDVESTTWILGLLGRSISAGEFVSAIRYWDEAAYISESFLENYDLYLTPTTAEPPAKIGELAPKLYEEIAMQIIGRIGTGKLLLASGMVDQLVEKNLSRTPFTQLANLTGQPSMSVPLSKTTLGLPIGMLFTSKRGREDLLFRLAGQLEKERPWADIKKT</sequence>
<dbReference type="Pfam" id="PF01425">
    <property type="entry name" value="Amidase"/>
    <property type="match status" value="1"/>
</dbReference>
<feature type="domain" description="Amidase" evidence="3">
    <location>
        <begin position="68"/>
        <end position="511"/>
    </location>
</feature>
<reference evidence="4" key="1">
    <citation type="journal article" date="2019" name="PLoS Negl. Trop. Dis.">
        <title>Revisiting the worldwide diversity of Leptospira species in the environment.</title>
        <authorList>
            <person name="Vincent A.T."/>
            <person name="Schiettekatte O."/>
            <person name="Bourhy P."/>
            <person name="Veyrier F.J."/>
            <person name="Picardeau M."/>
        </authorList>
    </citation>
    <scope>NUCLEOTIDE SEQUENCE [LARGE SCALE GENOMIC DNA]</scope>
    <source>
        <strain evidence="4">201800265</strain>
    </source>
</reference>
<evidence type="ECO:0000256" key="2">
    <source>
        <dbReference type="SAM" id="MobiDB-lite"/>
    </source>
</evidence>
<dbReference type="InterPro" id="IPR000120">
    <property type="entry name" value="Amidase"/>
</dbReference>
<feature type="region of interest" description="Disordered" evidence="2">
    <location>
        <begin position="172"/>
        <end position="195"/>
    </location>
</feature>
<dbReference type="InterPro" id="IPR020556">
    <property type="entry name" value="Amidase_CS"/>
</dbReference>
<name>A0A4R9J8M3_9LEPT</name>
<dbReference type="EMBL" id="RQFY01000004">
    <property type="protein sequence ID" value="TGL35177.1"/>
    <property type="molecule type" value="Genomic_DNA"/>
</dbReference>
<comment type="caution">
    <text evidence="4">The sequence shown here is derived from an EMBL/GenBank/DDBJ whole genome shotgun (WGS) entry which is preliminary data.</text>
</comment>
<keyword evidence="5" id="KW-1185">Reference proteome</keyword>
<dbReference type="InterPro" id="IPR023631">
    <property type="entry name" value="Amidase_dom"/>
</dbReference>
<evidence type="ECO:0000313" key="5">
    <source>
        <dbReference type="Proteomes" id="UP000297871"/>
    </source>
</evidence>
<dbReference type="Proteomes" id="UP000297871">
    <property type="component" value="Unassembled WGS sequence"/>
</dbReference>